<dbReference type="Gene3D" id="1.10.10.630">
    <property type="entry name" value="DnaD domain-like"/>
    <property type="match status" value="1"/>
</dbReference>
<dbReference type="AlphaFoldDB" id="N4WW44"/>
<feature type="domain" description="DnaD N-terminal" evidence="3">
    <location>
        <begin position="17"/>
        <end position="112"/>
    </location>
</feature>
<evidence type="ECO:0000259" key="2">
    <source>
        <dbReference type="Pfam" id="PF07261"/>
    </source>
</evidence>
<dbReference type="InterPro" id="IPR036390">
    <property type="entry name" value="WH_DNA-bd_sf"/>
</dbReference>
<dbReference type="STRING" id="1308866.J416_04813"/>
<dbReference type="InterPro" id="IPR006343">
    <property type="entry name" value="DnaB/C_C"/>
</dbReference>
<organism evidence="4 5">
    <name type="scientific">Gracilibacillus halophilus YIM-C55.5</name>
    <dbReference type="NCBI Taxonomy" id="1308866"/>
    <lineage>
        <taxon>Bacteria</taxon>
        <taxon>Bacillati</taxon>
        <taxon>Bacillota</taxon>
        <taxon>Bacilli</taxon>
        <taxon>Bacillales</taxon>
        <taxon>Bacillaceae</taxon>
        <taxon>Gracilibacillus</taxon>
    </lineage>
</organism>
<dbReference type="EMBL" id="APML01000019">
    <property type="protein sequence ID" value="ENH97311.1"/>
    <property type="molecule type" value="Genomic_DNA"/>
</dbReference>
<dbReference type="PANTHER" id="PTHR37293">
    <property type="entry name" value="PHAGE REPLICATION PROTEIN-RELATED"/>
    <property type="match status" value="1"/>
</dbReference>
<evidence type="ECO:0000259" key="3">
    <source>
        <dbReference type="Pfam" id="PF21984"/>
    </source>
</evidence>
<comment type="caution">
    <text evidence="4">The sequence shown here is derived from an EMBL/GenBank/DDBJ whole genome shotgun (WGS) entry which is preliminary data.</text>
</comment>
<dbReference type="InterPro" id="IPR036388">
    <property type="entry name" value="WH-like_DNA-bd_sf"/>
</dbReference>
<dbReference type="eggNOG" id="COG3935">
    <property type="taxonomic scope" value="Bacteria"/>
</dbReference>
<accession>N4WW44</accession>
<dbReference type="NCBIfam" id="TIGR01446">
    <property type="entry name" value="DnaD_dom"/>
    <property type="match status" value="1"/>
</dbReference>
<dbReference type="InterPro" id="IPR053162">
    <property type="entry name" value="DnaD"/>
</dbReference>
<dbReference type="Pfam" id="PF07261">
    <property type="entry name" value="DnaB_2"/>
    <property type="match status" value="1"/>
</dbReference>
<dbReference type="SUPFAM" id="SSF46785">
    <property type="entry name" value="Winged helix' DNA-binding domain"/>
    <property type="match status" value="1"/>
</dbReference>
<name>N4WW44_9BACI</name>
<dbReference type="RefSeq" id="WP_003466084.1">
    <property type="nucleotide sequence ID" value="NZ_APML01000019.1"/>
</dbReference>
<dbReference type="PANTHER" id="PTHR37293:SF6">
    <property type="entry name" value="DNA REPLICATION PROTEIN DNAD"/>
    <property type="match status" value="1"/>
</dbReference>
<sequence>MSEPSISSMLQNQLNLPITLFQKYSLLGLNEEQVMLLLQIYAYQQEGHSFPTPEQLAEHMTMSSEACSKELRYLIQRQFLSIEEENNDDIIKEYYSLEPLWQSLFRAEESYEDNTDQEAGEIFQRFEQEFGRPLSPFEIELVNSWIDEERIELSLIHAALREAVLMSKLNFKYIDRILLEWKRKGIKTVDQAKQASKTYHQHQTTRQTQQNHPYDKSLYYNWLEE</sequence>
<dbReference type="Gene3D" id="1.10.10.10">
    <property type="entry name" value="Winged helix-like DNA-binding domain superfamily/Winged helix DNA-binding domain"/>
    <property type="match status" value="1"/>
</dbReference>
<proteinExistence type="inferred from homology"/>
<protein>
    <submittedName>
        <fullName evidence="4">DNA replication protein DnaD</fullName>
    </submittedName>
</protein>
<dbReference type="Proteomes" id="UP000012283">
    <property type="component" value="Unassembled WGS sequence"/>
</dbReference>
<comment type="similarity">
    <text evidence="1">Belongs to the DnaB/DnaD family.</text>
</comment>
<feature type="domain" description="DnaB/C C-terminal" evidence="2">
    <location>
        <begin position="123"/>
        <end position="195"/>
    </location>
</feature>
<keyword evidence="5" id="KW-1185">Reference proteome</keyword>
<dbReference type="InterPro" id="IPR034829">
    <property type="entry name" value="DnaD-like_sf"/>
</dbReference>
<evidence type="ECO:0000256" key="1">
    <source>
        <dbReference type="ARBA" id="ARBA00093462"/>
    </source>
</evidence>
<dbReference type="SUPFAM" id="SSF158499">
    <property type="entry name" value="DnaD domain-like"/>
    <property type="match status" value="1"/>
</dbReference>
<dbReference type="PATRIC" id="fig|1308866.3.peg.973"/>
<gene>
    <name evidence="4" type="ORF">J416_04813</name>
</gene>
<evidence type="ECO:0000313" key="4">
    <source>
        <dbReference type="EMBL" id="ENH97311.1"/>
    </source>
</evidence>
<dbReference type="InterPro" id="IPR053843">
    <property type="entry name" value="DnaD_N"/>
</dbReference>
<dbReference type="Pfam" id="PF21984">
    <property type="entry name" value="DnaD_N"/>
    <property type="match status" value="1"/>
</dbReference>
<evidence type="ECO:0000313" key="5">
    <source>
        <dbReference type="Proteomes" id="UP000012283"/>
    </source>
</evidence>
<reference evidence="4 5" key="1">
    <citation type="submission" date="2013-03" db="EMBL/GenBank/DDBJ databases">
        <title>Draft genome sequence of Gracibacillus halophilus YIM-C55.5, a moderately halophilic and thermophilic organism from the Xiaochaidamu salt lake.</title>
        <authorList>
            <person name="Sugumar T."/>
            <person name="Polireddy D.R."/>
            <person name="Antony A."/>
            <person name="Madhava Y.R."/>
            <person name="Sivakumar N."/>
        </authorList>
    </citation>
    <scope>NUCLEOTIDE SEQUENCE [LARGE SCALE GENOMIC DNA]</scope>
    <source>
        <strain evidence="4 5">YIM-C55.5</strain>
    </source>
</reference>